<keyword evidence="7 13" id="KW-0238">DNA-binding</keyword>
<dbReference type="SMART" id="SM00249">
    <property type="entry name" value="PHD"/>
    <property type="match status" value="1"/>
</dbReference>
<dbReference type="Gene3D" id="3.30.160.360">
    <property type="match status" value="1"/>
</dbReference>
<dbReference type="InterPro" id="IPR028941">
    <property type="entry name" value="WHIM2_dom"/>
</dbReference>
<sequence length="1475" mass="164536">MRIARLNLDIATQNANLVYLQALKNYISERRGVLGDGWVVKFEFSESICKRAPIYYAPDGSRFNSMPEVAHHFGLLLPPNSFETNDKGGSFALLQNGSHATKSLDSASRSLNANIIRERKSMSQSGVSNGGTAIEVDPMGNSNRGSELFLDGFPVQFQDFFVTSLGKIDPRVSFHTASQIWPIGYKSIWHDNATGSIFVCNVLDAGDCGPIFRVNRHPCTKHSIPNASTVLCRPKSRPSDGKDTAGSHDSAVNRAFQAFLDERINTRDKLAEQQKPPSLDDGSYSCLDKVASCLTTESAFPLQCIPSNNVIRGDIIGEFMVEGRSPSSAWQMVLETLLSACHQAFKDLSVLTFCCNHTVDRQHIDDSYNINSLDKFGYLRGPKIVNLIRTVEQLDGCCMVLRRWLQPDRFGLDAEFVQELVEQLPGVSACLGYKSLVARCQNSPHTVGSGFFTVLRKYSSQPTVSDSLVENRKRLSPPGNIIASNLPPRLIGDILQAHEFYLRFHKVLGLEALPSREKLEYELLNPWDDDLKPPNSHEGDKIEDLTSYSTIAPDMKSRFGDFVDATEESEGDGSRSEVAIKCTGVSLANFHMALVKVLVEDMLAKLTICEQSGAAESKSRKGRKKNMEIMVSSKKIKLSMFPVNEITWPEIARRCILAVLSMDGSLEASDVTNREFSEVFHCLKGDGGPLCGSLTGMAAMEADAMVLAEASEKIFSSVNSKFVNFIIDKNDLNIRDSATETNRTDNGCPKWIEVLEPVRKLPTNVGAKLRKCVYESLKQQPPPWAVEMLVNSISKDVYKGNASGPTKKIVVSVLEHVRELNPLTKKKAKESRVVRTLYDVIMRRCRMVLRSVAAEDENRAFFILMAESLFKRNESCDGGHPAPVSRPLDFRTIDLRLDAGCYGGSHESFIEDVREVLTLVRKTVDYGNDSISDETKRELNTMLADTITSTLSVAPWEDGICKVCGKDENDHILLLCDRCDAEYHTYCLDPPLQRVPKASWYCPSCISFITNQAMSSQEEESDTPVLFRDPDKKKTCKEIVRNGLESLAELADAMDSTIIRDHINAVDCNIRRDFLGRDSEGRLYYILGKPERVVVSGPHSIGEVCIASESSSSRELDASERCSWICYESDAEIEALVEWLRDDDAREKELKETIIQWQRNKSNNQNGEAGKVNRLMSSIHDTNARAALEKKFGSFSEGRVFDDGKIYRCDCLELVGSTRAHCFSCHSTFFSNEIHNDGKCGIHKEGDALVKQPTLTNDQNEPDVTFVFEEIRANFCAESLRKEVIKDVGIVGSNRNPVLVKHRVEAENIESSTPLVGRVSKILRYLKATLLDIEAALPNEAFRPSRRDSHRLRAWHMVQATIILEDMIRTEHLRNEWWYWSSPSAAIKISTVSSLALRIYALDAAIFYENPPTPPADLTEPVTPSDSNSKKEASRKSNPKSSSSTMVAMSNNSEPSKTSKSGKRPKKKKLRFSAD</sequence>
<dbReference type="GO" id="GO:0016740">
    <property type="term" value="F:transferase activity"/>
    <property type="evidence" value="ECO:0007669"/>
    <property type="project" value="UniProtKB-KW"/>
</dbReference>
<dbReference type="Pfam" id="PF15613">
    <property type="entry name" value="WSD"/>
    <property type="match status" value="1"/>
</dbReference>
<evidence type="ECO:0000313" key="14">
    <source>
        <dbReference type="Proteomes" id="UP000243975"/>
    </source>
</evidence>
<comment type="subcellular location">
    <subcellularLocation>
        <location evidence="1">Nucleus</location>
    </subcellularLocation>
</comment>
<dbReference type="Pfam" id="PF05964">
    <property type="entry name" value="FYRN"/>
    <property type="match status" value="1"/>
</dbReference>
<evidence type="ECO:0000256" key="11">
    <source>
        <dbReference type="SAM" id="MobiDB-lite"/>
    </source>
</evidence>
<dbReference type="PROSITE" id="PS51543">
    <property type="entry name" value="FYRC"/>
    <property type="match status" value="1"/>
</dbReference>
<dbReference type="InterPro" id="IPR019787">
    <property type="entry name" value="Znf_PHD-finger"/>
</dbReference>
<keyword evidence="14" id="KW-1185">Reference proteome</keyword>
<evidence type="ECO:0000256" key="8">
    <source>
        <dbReference type="ARBA" id="ARBA00023163"/>
    </source>
</evidence>
<dbReference type="GO" id="GO:0005634">
    <property type="term" value="C:nucleus"/>
    <property type="evidence" value="ECO:0007669"/>
    <property type="project" value="UniProtKB-SubCell"/>
</dbReference>
<protein>
    <submittedName>
        <fullName evidence="13">DNA-binding, integrase-type</fullName>
    </submittedName>
</protein>
<dbReference type="Pfam" id="PF00628">
    <property type="entry name" value="PHD"/>
    <property type="match status" value="1"/>
</dbReference>
<dbReference type="STRING" id="59895.A0A103XVS7"/>
<dbReference type="PROSITE" id="PS50016">
    <property type="entry name" value="ZF_PHD_2"/>
    <property type="match status" value="1"/>
</dbReference>
<evidence type="ECO:0000256" key="10">
    <source>
        <dbReference type="PROSITE-ProRule" id="PRU00146"/>
    </source>
</evidence>
<dbReference type="Proteomes" id="UP000243975">
    <property type="component" value="Unassembled WGS sequence"/>
</dbReference>
<name>A0A103XVS7_CYNCS</name>
<dbReference type="PANTHER" id="PTHR47162:SF4">
    <property type="entry name" value="HISTONE ACETYLTRANSFERASE CHROMATIN REGULATOR PHD FAMILY"/>
    <property type="match status" value="1"/>
</dbReference>
<dbReference type="InterPro" id="IPR001965">
    <property type="entry name" value="Znf_PHD"/>
</dbReference>
<feature type="domain" description="PHD-type" evidence="12">
    <location>
        <begin position="958"/>
        <end position="1008"/>
    </location>
</feature>
<dbReference type="PROSITE" id="PS01359">
    <property type="entry name" value="ZF_PHD_1"/>
    <property type="match status" value="1"/>
</dbReference>
<comment type="caution">
    <text evidence="13">The sequence shown here is derived from an EMBL/GenBank/DDBJ whole genome shotgun (WGS) entry which is preliminary data.</text>
</comment>
<dbReference type="InterPro" id="IPR013083">
    <property type="entry name" value="Znf_RING/FYVE/PHD"/>
</dbReference>
<feature type="region of interest" description="Disordered" evidence="11">
    <location>
        <begin position="1413"/>
        <end position="1475"/>
    </location>
</feature>
<dbReference type="OMA" id="MESTEYW"/>
<gene>
    <name evidence="13" type="ORF">Ccrd_000090</name>
</gene>
<dbReference type="InterPro" id="IPR016177">
    <property type="entry name" value="DNA-bd_dom_sf"/>
</dbReference>
<dbReference type="PROSITE" id="PS51542">
    <property type="entry name" value="FYRN"/>
    <property type="match status" value="1"/>
</dbReference>
<dbReference type="GO" id="GO:0003677">
    <property type="term" value="F:DNA binding"/>
    <property type="evidence" value="ECO:0007669"/>
    <property type="project" value="UniProtKB-KW"/>
</dbReference>
<evidence type="ECO:0000313" key="13">
    <source>
        <dbReference type="EMBL" id="KVH97808.1"/>
    </source>
</evidence>
<keyword evidence="9" id="KW-0539">Nucleus</keyword>
<evidence type="ECO:0000256" key="7">
    <source>
        <dbReference type="ARBA" id="ARBA00023125"/>
    </source>
</evidence>
<dbReference type="InterPro" id="IPR011011">
    <property type="entry name" value="Znf_FYVE_PHD"/>
</dbReference>
<dbReference type="CDD" id="cd15519">
    <property type="entry name" value="PHD1_Lid2p_like"/>
    <property type="match status" value="1"/>
</dbReference>
<accession>A0A103XVS7</accession>
<evidence type="ECO:0000256" key="6">
    <source>
        <dbReference type="ARBA" id="ARBA00023015"/>
    </source>
</evidence>
<keyword evidence="3" id="KW-0479">Metal-binding</keyword>
<keyword evidence="4 10" id="KW-0863">Zinc-finger</keyword>
<dbReference type="SUPFAM" id="SSF57903">
    <property type="entry name" value="FYVE/PHD zinc finger"/>
    <property type="match status" value="1"/>
</dbReference>
<dbReference type="Gene3D" id="3.30.40.10">
    <property type="entry name" value="Zinc/RING finger domain, C3HC4 (zinc finger)"/>
    <property type="match status" value="1"/>
</dbReference>
<dbReference type="Gramene" id="KVH97808">
    <property type="protein sequence ID" value="KVH97808"/>
    <property type="gene ID" value="Ccrd_000090"/>
</dbReference>
<keyword evidence="2" id="KW-0808">Transferase</keyword>
<evidence type="ECO:0000256" key="3">
    <source>
        <dbReference type="ARBA" id="ARBA00022723"/>
    </source>
</evidence>
<dbReference type="InterPro" id="IPR019786">
    <property type="entry name" value="Zinc_finger_PHD-type_CS"/>
</dbReference>
<dbReference type="GO" id="GO:0008270">
    <property type="term" value="F:zinc ion binding"/>
    <property type="evidence" value="ECO:0007669"/>
    <property type="project" value="UniProtKB-KW"/>
</dbReference>
<evidence type="ECO:0000256" key="4">
    <source>
        <dbReference type="ARBA" id="ARBA00022771"/>
    </source>
</evidence>
<keyword evidence="8" id="KW-0804">Transcription</keyword>
<evidence type="ECO:0000259" key="12">
    <source>
        <dbReference type="PROSITE" id="PS50016"/>
    </source>
</evidence>
<keyword evidence="5" id="KW-0862">Zinc</keyword>
<feature type="compositionally biased region" description="Polar residues" evidence="11">
    <location>
        <begin position="1445"/>
        <end position="1455"/>
    </location>
</feature>
<dbReference type="GO" id="GO:0140993">
    <property type="term" value="F:histone modifying activity"/>
    <property type="evidence" value="ECO:0007669"/>
    <property type="project" value="UniProtKB-ARBA"/>
</dbReference>
<dbReference type="PANTHER" id="PTHR47162">
    <property type="entry name" value="OS02G0192300 PROTEIN"/>
    <property type="match status" value="1"/>
</dbReference>
<dbReference type="GO" id="GO:0048731">
    <property type="term" value="P:system development"/>
    <property type="evidence" value="ECO:0007669"/>
    <property type="project" value="UniProtKB-ARBA"/>
</dbReference>
<dbReference type="InterPro" id="IPR003888">
    <property type="entry name" value="FYrich_N"/>
</dbReference>
<feature type="compositionally biased region" description="Basic residues" evidence="11">
    <location>
        <begin position="1460"/>
        <end position="1475"/>
    </location>
</feature>
<proteinExistence type="predicted"/>
<dbReference type="SUPFAM" id="SSF54171">
    <property type="entry name" value="DNA-binding domain"/>
    <property type="match status" value="1"/>
</dbReference>
<keyword evidence="6" id="KW-0805">Transcription regulation</keyword>
<evidence type="ECO:0000256" key="2">
    <source>
        <dbReference type="ARBA" id="ARBA00022679"/>
    </source>
</evidence>
<evidence type="ECO:0000256" key="1">
    <source>
        <dbReference type="ARBA" id="ARBA00004123"/>
    </source>
</evidence>
<dbReference type="EMBL" id="LEKV01003818">
    <property type="protein sequence ID" value="KVH97808.1"/>
    <property type="molecule type" value="Genomic_DNA"/>
</dbReference>
<organism evidence="13 14">
    <name type="scientific">Cynara cardunculus var. scolymus</name>
    <name type="common">Globe artichoke</name>
    <name type="synonym">Cynara scolymus</name>
    <dbReference type="NCBI Taxonomy" id="59895"/>
    <lineage>
        <taxon>Eukaryota</taxon>
        <taxon>Viridiplantae</taxon>
        <taxon>Streptophyta</taxon>
        <taxon>Embryophyta</taxon>
        <taxon>Tracheophyta</taxon>
        <taxon>Spermatophyta</taxon>
        <taxon>Magnoliopsida</taxon>
        <taxon>eudicotyledons</taxon>
        <taxon>Gunneridae</taxon>
        <taxon>Pentapetalae</taxon>
        <taxon>asterids</taxon>
        <taxon>campanulids</taxon>
        <taxon>Asterales</taxon>
        <taxon>Asteraceae</taxon>
        <taxon>Carduoideae</taxon>
        <taxon>Cardueae</taxon>
        <taxon>Carduinae</taxon>
        <taxon>Cynara</taxon>
    </lineage>
</organism>
<evidence type="ECO:0000256" key="9">
    <source>
        <dbReference type="ARBA" id="ARBA00023242"/>
    </source>
</evidence>
<evidence type="ECO:0000256" key="5">
    <source>
        <dbReference type="ARBA" id="ARBA00022833"/>
    </source>
</evidence>
<dbReference type="InterPro" id="IPR003889">
    <property type="entry name" value="FYrich_C"/>
</dbReference>
<reference evidence="13 14" key="1">
    <citation type="journal article" date="2016" name="Sci. Rep.">
        <title>The genome sequence of the outbreeding globe artichoke constructed de novo incorporating a phase-aware low-pass sequencing strategy of F1 progeny.</title>
        <authorList>
            <person name="Scaglione D."/>
            <person name="Reyes-Chin-Wo S."/>
            <person name="Acquadro A."/>
            <person name="Froenicke L."/>
            <person name="Portis E."/>
            <person name="Beitel C."/>
            <person name="Tirone M."/>
            <person name="Mauro R."/>
            <person name="Lo Monaco A."/>
            <person name="Mauromicale G."/>
            <person name="Faccioli P."/>
            <person name="Cattivelli L."/>
            <person name="Rieseberg L."/>
            <person name="Michelmore R."/>
            <person name="Lanteri S."/>
        </authorList>
    </citation>
    <scope>NUCLEOTIDE SEQUENCE [LARGE SCALE GENOMIC DNA]</scope>
    <source>
        <strain evidence="13">2C</strain>
    </source>
</reference>